<organism evidence="1 2">
    <name type="scientific">Nonomuraea insulae</name>
    <dbReference type="NCBI Taxonomy" id="1616787"/>
    <lineage>
        <taxon>Bacteria</taxon>
        <taxon>Bacillati</taxon>
        <taxon>Actinomycetota</taxon>
        <taxon>Actinomycetes</taxon>
        <taxon>Streptosporangiales</taxon>
        <taxon>Streptosporangiaceae</taxon>
        <taxon>Nonomuraea</taxon>
    </lineage>
</organism>
<reference evidence="2" key="1">
    <citation type="journal article" date="2019" name="Int. J. Syst. Evol. Microbiol.">
        <title>The Global Catalogue of Microorganisms (GCM) 10K type strain sequencing project: providing services to taxonomists for standard genome sequencing and annotation.</title>
        <authorList>
            <consortium name="The Broad Institute Genomics Platform"/>
            <consortium name="The Broad Institute Genome Sequencing Center for Infectious Disease"/>
            <person name="Wu L."/>
            <person name="Ma J."/>
        </authorList>
    </citation>
    <scope>NUCLEOTIDE SEQUENCE [LARGE SCALE GENOMIC DNA]</scope>
    <source>
        <strain evidence="2">CCUG 53903</strain>
    </source>
</reference>
<sequence>MVRDTRIDLDLRGRAVLNVGEPDWASVGKALLKVLAVTAVLCLSFRVVDKVAWLFIDDDERMARVYATTARVANPDKRLSYGQSEWGGLLESTYTLQGEPRRIGPSKGETEYQITENVFGAVRAPSLDGPSGSLGTAIDAMYLDEDDAVFDGLRAEKARKAMDGLPQSLEAVAVVEFKDAMTTERLVGFQHRHKICGGEDLSYLYYPSYYDDSADPPSQNAVVWNRGMAKEPSWQDLTYQCASEPYVALTEFRRWVGLLDEKDDFEAFGLTYGWLTEAAEDGLVYGLVVDGWQVADLRKLLDDPEVRIVHLADVAFDLG</sequence>
<keyword evidence="2" id="KW-1185">Reference proteome</keyword>
<dbReference type="Proteomes" id="UP001596058">
    <property type="component" value="Unassembled WGS sequence"/>
</dbReference>
<dbReference type="RefSeq" id="WP_379523233.1">
    <property type="nucleotide sequence ID" value="NZ_JBHSPA010000097.1"/>
</dbReference>
<protein>
    <recommendedName>
        <fullName evidence="3">Sigma factor regulator C-terminal domain-containing protein</fullName>
    </recommendedName>
</protein>
<name>A0ABW1D7E6_9ACTN</name>
<accession>A0ABW1D7E6</accession>
<dbReference type="EMBL" id="JBHSPA010000097">
    <property type="protein sequence ID" value="MFC5833818.1"/>
    <property type="molecule type" value="Genomic_DNA"/>
</dbReference>
<comment type="caution">
    <text evidence="1">The sequence shown here is derived from an EMBL/GenBank/DDBJ whole genome shotgun (WGS) entry which is preliminary data.</text>
</comment>
<evidence type="ECO:0008006" key="3">
    <source>
        <dbReference type="Google" id="ProtNLM"/>
    </source>
</evidence>
<evidence type="ECO:0000313" key="1">
    <source>
        <dbReference type="EMBL" id="MFC5833818.1"/>
    </source>
</evidence>
<gene>
    <name evidence="1" type="ORF">ACFPZ3_59100</name>
</gene>
<proteinExistence type="predicted"/>
<evidence type="ECO:0000313" key="2">
    <source>
        <dbReference type="Proteomes" id="UP001596058"/>
    </source>
</evidence>